<evidence type="ECO:0000313" key="3">
    <source>
        <dbReference type="EMBL" id="WAB81128.1"/>
    </source>
</evidence>
<evidence type="ECO:0000313" key="4">
    <source>
        <dbReference type="Proteomes" id="UP001164706"/>
    </source>
</evidence>
<dbReference type="RefSeq" id="WP_267737132.1">
    <property type="nucleotide sequence ID" value="NZ_CP113089.1"/>
</dbReference>
<proteinExistence type="predicted"/>
<dbReference type="AlphaFoldDB" id="A0A9E8S8D2"/>
<dbReference type="Proteomes" id="UP001164706">
    <property type="component" value="Chromosome"/>
</dbReference>
<keyword evidence="2" id="KW-0812">Transmembrane</keyword>
<reference evidence="3" key="1">
    <citation type="submission" date="2022-11" db="EMBL/GenBank/DDBJ databases">
        <title>Description of Microcella daejonensis nov. sp, isolated from riverside soil.</title>
        <authorList>
            <person name="Molina K.M."/>
            <person name="Kim S.B."/>
        </authorList>
    </citation>
    <scope>NUCLEOTIDE SEQUENCE</scope>
    <source>
        <strain evidence="3">MMS21-STM12</strain>
    </source>
</reference>
<feature type="region of interest" description="Disordered" evidence="1">
    <location>
        <begin position="217"/>
        <end position="237"/>
    </location>
</feature>
<keyword evidence="4" id="KW-1185">Reference proteome</keyword>
<feature type="transmembrane region" description="Helical" evidence="2">
    <location>
        <begin position="61"/>
        <end position="83"/>
    </location>
</feature>
<keyword evidence="2" id="KW-0472">Membrane</keyword>
<evidence type="ECO:0000256" key="1">
    <source>
        <dbReference type="SAM" id="MobiDB-lite"/>
    </source>
</evidence>
<name>A0A9E8S8D2_9MICO</name>
<sequence>MARSSAPSSPAKEPGRMKQMGQVFQMTRRNDKAALPLMLLWTILPVVAGILLAAFLSAGNIIGQVLYVIAGIMGGILGFLLVLGRRAERVAYRQISGQPGAVGAVLKSALRRAWQAGEMPVAVSPRTQDAVYRAVGKPGVVLIGEGPKSRTKRMLDDEQRNVKRIVPNVPVHIIHVGPDEDSVPLEKLPKSITRIKKAISKAEVYAVSNRLNSLSKASSLPIPKGIDPTKVRAPKPR</sequence>
<dbReference type="Pfam" id="PF13829">
    <property type="entry name" value="DUF4191"/>
    <property type="match status" value="1"/>
</dbReference>
<accession>A0A9E8S8D2</accession>
<feature type="transmembrane region" description="Helical" evidence="2">
    <location>
        <begin position="34"/>
        <end position="55"/>
    </location>
</feature>
<evidence type="ECO:0000256" key="2">
    <source>
        <dbReference type="SAM" id="Phobius"/>
    </source>
</evidence>
<keyword evidence="2" id="KW-1133">Transmembrane helix</keyword>
<gene>
    <name evidence="3" type="ORF">OVN18_11345</name>
</gene>
<dbReference type="InterPro" id="IPR025445">
    <property type="entry name" value="DUF4191"/>
</dbReference>
<dbReference type="KEGG" id="mdb:OVN18_11345"/>
<protein>
    <submittedName>
        <fullName evidence="3">DUF4191 domain-containing protein</fullName>
    </submittedName>
</protein>
<organism evidence="3 4">
    <name type="scientific">Microcella daejeonensis</name>
    <dbReference type="NCBI Taxonomy" id="2994971"/>
    <lineage>
        <taxon>Bacteria</taxon>
        <taxon>Bacillati</taxon>
        <taxon>Actinomycetota</taxon>
        <taxon>Actinomycetes</taxon>
        <taxon>Micrococcales</taxon>
        <taxon>Microbacteriaceae</taxon>
        <taxon>Microcella</taxon>
    </lineage>
</organism>
<dbReference type="EMBL" id="CP113089">
    <property type="protein sequence ID" value="WAB81128.1"/>
    <property type="molecule type" value="Genomic_DNA"/>
</dbReference>